<organism evidence="2 3">
    <name type="scientific">Phytophthora megakarya</name>
    <dbReference type="NCBI Taxonomy" id="4795"/>
    <lineage>
        <taxon>Eukaryota</taxon>
        <taxon>Sar</taxon>
        <taxon>Stramenopiles</taxon>
        <taxon>Oomycota</taxon>
        <taxon>Peronosporomycetes</taxon>
        <taxon>Peronosporales</taxon>
        <taxon>Peronosporaceae</taxon>
        <taxon>Phytophthora</taxon>
    </lineage>
</organism>
<feature type="compositionally biased region" description="Basic and acidic residues" evidence="1">
    <location>
        <begin position="118"/>
        <end position="129"/>
    </location>
</feature>
<accession>A0A225UGI0</accession>
<evidence type="ECO:0000313" key="3">
    <source>
        <dbReference type="Proteomes" id="UP000198211"/>
    </source>
</evidence>
<dbReference type="EMBL" id="NBNE01018602">
    <property type="protein sequence ID" value="OWY92194.1"/>
    <property type="molecule type" value="Genomic_DNA"/>
</dbReference>
<gene>
    <name evidence="2" type="ORF">PHMEG_00038900</name>
</gene>
<feature type="region of interest" description="Disordered" evidence="1">
    <location>
        <begin position="118"/>
        <end position="143"/>
    </location>
</feature>
<evidence type="ECO:0000313" key="2">
    <source>
        <dbReference type="EMBL" id="OWY92194.1"/>
    </source>
</evidence>
<sequence length="274" mass="30153">MGAENIRWTREDEVYIDHQHRDEVLILHQDQRIGIWLAGDHVPRIPGFISIESRRYMGWQNLALEATTDARSGDMEIKIPLAPAVERSEYETPRTILQRPKTMSIRCRKVDASQDHNISDCLRSDDSPPDKTPSNKWPSETRPLDLASVASEESDLSSIADEDSISHVVTVKELEDLDQATPDVGATNSSLEETTSAVEAREEVGRDGTGAANLDQLHSRGQDQGTSPSKCGGSDPSTMMSVQPGTEHVASDPLNDKCFASMSQNTDMDTSTCC</sequence>
<dbReference type="Proteomes" id="UP000198211">
    <property type="component" value="Unassembled WGS sequence"/>
</dbReference>
<feature type="compositionally biased region" description="Polar residues" evidence="1">
    <location>
        <begin position="222"/>
        <end position="244"/>
    </location>
</feature>
<reference evidence="3" key="1">
    <citation type="submission" date="2017-03" db="EMBL/GenBank/DDBJ databases">
        <title>Phytopthora megakarya and P. palmivora, two closely related causual agents of cacao black pod achieved similar genome size and gene model numbers by different mechanisms.</title>
        <authorList>
            <person name="Ali S."/>
            <person name="Shao J."/>
            <person name="Larry D.J."/>
            <person name="Kronmiller B."/>
            <person name="Shen D."/>
            <person name="Strem M.D."/>
            <person name="Melnick R.L."/>
            <person name="Guiltinan M.J."/>
            <person name="Tyler B.M."/>
            <person name="Meinhardt L.W."/>
            <person name="Bailey B.A."/>
        </authorList>
    </citation>
    <scope>NUCLEOTIDE SEQUENCE [LARGE SCALE GENOMIC DNA]</scope>
    <source>
        <strain evidence="3">zdho120</strain>
    </source>
</reference>
<dbReference type="AlphaFoldDB" id="A0A225UGI0"/>
<evidence type="ECO:0000256" key="1">
    <source>
        <dbReference type="SAM" id="MobiDB-lite"/>
    </source>
</evidence>
<comment type="caution">
    <text evidence="2">The sequence shown here is derived from an EMBL/GenBank/DDBJ whole genome shotgun (WGS) entry which is preliminary data.</text>
</comment>
<keyword evidence="3" id="KW-1185">Reference proteome</keyword>
<name>A0A225UGI0_9STRA</name>
<feature type="compositionally biased region" description="Polar residues" evidence="1">
    <location>
        <begin position="186"/>
        <end position="197"/>
    </location>
</feature>
<proteinExistence type="predicted"/>
<feature type="region of interest" description="Disordered" evidence="1">
    <location>
        <begin position="176"/>
        <end position="249"/>
    </location>
</feature>
<dbReference type="OrthoDB" id="129416at2759"/>
<protein>
    <submittedName>
        <fullName evidence="2">Uncharacterized protein</fullName>
    </submittedName>
</protein>